<organism evidence="1 2">
    <name type="scientific">Rhodofomes roseus</name>
    <dbReference type="NCBI Taxonomy" id="34475"/>
    <lineage>
        <taxon>Eukaryota</taxon>
        <taxon>Fungi</taxon>
        <taxon>Dikarya</taxon>
        <taxon>Basidiomycota</taxon>
        <taxon>Agaricomycotina</taxon>
        <taxon>Agaricomycetes</taxon>
        <taxon>Polyporales</taxon>
        <taxon>Rhodofomes</taxon>
    </lineage>
</organism>
<evidence type="ECO:0000313" key="1">
    <source>
        <dbReference type="EMBL" id="KAH9838982.1"/>
    </source>
</evidence>
<proteinExistence type="predicted"/>
<comment type="caution">
    <text evidence="1">The sequence shown here is derived from an EMBL/GenBank/DDBJ whole genome shotgun (WGS) entry which is preliminary data.</text>
</comment>
<dbReference type="GeneID" id="71999610"/>
<dbReference type="Proteomes" id="UP000814176">
    <property type="component" value="Unassembled WGS sequence"/>
</dbReference>
<reference evidence="1 2" key="1">
    <citation type="journal article" date="2021" name="Environ. Microbiol.">
        <title>Gene family expansions and transcriptome signatures uncover fungal adaptations to wood decay.</title>
        <authorList>
            <person name="Hage H."/>
            <person name="Miyauchi S."/>
            <person name="Viragh M."/>
            <person name="Drula E."/>
            <person name="Min B."/>
            <person name="Chaduli D."/>
            <person name="Navarro D."/>
            <person name="Favel A."/>
            <person name="Norest M."/>
            <person name="Lesage-Meessen L."/>
            <person name="Balint B."/>
            <person name="Merenyi Z."/>
            <person name="de Eugenio L."/>
            <person name="Morin E."/>
            <person name="Martinez A.T."/>
            <person name="Baldrian P."/>
            <person name="Stursova M."/>
            <person name="Martinez M.J."/>
            <person name="Novotny C."/>
            <person name="Magnuson J.K."/>
            <person name="Spatafora J.W."/>
            <person name="Maurice S."/>
            <person name="Pangilinan J."/>
            <person name="Andreopoulos W."/>
            <person name="LaButti K."/>
            <person name="Hundley H."/>
            <person name="Na H."/>
            <person name="Kuo A."/>
            <person name="Barry K."/>
            <person name="Lipzen A."/>
            <person name="Henrissat B."/>
            <person name="Riley R."/>
            <person name="Ahrendt S."/>
            <person name="Nagy L.G."/>
            <person name="Grigoriev I.V."/>
            <person name="Martin F."/>
            <person name="Rosso M.N."/>
        </authorList>
    </citation>
    <scope>NUCLEOTIDE SEQUENCE [LARGE SCALE GENOMIC DNA]</scope>
    <source>
        <strain evidence="1 2">CIRM-BRFM 1785</strain>
    </source>
</reference>
<accession>A0ABQ8KL03</accession>
<dbReference type="EMBL" id="JADCUA010000006">
    <property type="protein sequence ID" value="KAH9838982.1"/>
    <property type="molecule type" value="Genomic_DNA"/>
</dbReference>
<dbReference type="RefSeq" id="XP_047780737.1">
    <property type="nucleotide sequence ID" value="XM_047918878.1"/>
</dbReference>
<gene>
    <name evidence="1" type="ORF">C8Q71DRAFT_489010</name>
</gene>
<sequence>MTFKNNTAHPYEGSVFFKTIDDIINTVERKRFSLTQVTSSKWKLQRADYLCEEASFVLRMMQGDMDVGEKTAWEAMRARAENAKNFGAARYLDAAEGLWQFAVHVTKHHRLNLYVSNQVPDYANPMQTGRTHRPLLAPGLSKEHRIIPGRQPLKAQPDLPPPWLRRPPKDYVPQQVRYPPAPWQHRITTQAPAFQPAWMPMWMPGPSPLWYTVPMHY</sequence>
<protein>
    <submittedName>
        <fullName evidence="1">Uncharacterized protein</fullName>
    </submittedName>
</protein>
<keyword evidence="2" id="KW-1185">Reference proteome</keyword>
<name>A0ABQ8KL03_9APHY</name>
<evidence type="ECO:0000313" key="2">
    <source>
        <dbReference type="Proteomes" id="UP000814176"/>
    </source>
</evidence>